<accession>A0A4R6WPU5</accession>
<dbReference type="OrthoDB" id="9798454at2"/>
<dbReference type="Proteomes" id="UP000295783">
    <property type="component" value="Unassembled WGS sequence"/>
</dbReference>
<keyword evidence="2" id="KW-0560">Oxidoreductase</keyword>
<sequence length="187" mass="21098">MRVLVVFDHPRRNSFCGAVLDRFVAGLVAAGHQAEIADLRAENFDPRLPPADEPDWEKPGKIYSAEVLREQERIARNDALAFVFPIWWWSFPATTKGWIDRVWNKDWAYDGAKLPHQKALLIGTAAGDEAGYLKRGYDEAMRTQLLVGVMNYCGIQDASLEFLFDVMQSPETRAILLARAEELGAAF</sequence>
<evidence type="ECO:0000256" key="2">
    <source>
        <dbReference type="ARBA" id="ARBA00023002"/>
    </source>
</evidence>
<proteinExistence type="inferred from homology"/>
<dbReference type="InterPro" id="IPR003680">
    <property type="entry name" value="Flavodoxin_fold"/>
</dbReference>
<dbReference type="PANTHER" id="PTHR10204">
    <property type="entry name" value="NAD P H OXIDOREDUCTASE-RELATED"/>
    <property type="match status" value="1"/>
</dbReference>
<evidence type="ECO:0000313" key="4">
    <source>
        <dbReference type="EMBL" id="TDQ83214.1"/>
    </source>
</evidence>
<name>A0A4R6WPU5_9PROT</name>
<protein>
    <submittedName>
        <fullName evidence="4">NAD(P)H dehydrogenase (Quinone)</fullName>
    </submittedName>
</protein>
<dbReference type="AlphaFoldDB" id="A0A4R6WPU5"/>
<dbReference type="GO" id="GO:0003955">
    <property type="term" value="F:NAD(P)H dehydrogenase (quinone) activity"/>
    <property type="evidence" value="ECO:0007669"/>
    <property type="project" value="TreeGrafter"/>
</dbReference>
<keyword evidence="5" id="KW-1185">Reference proteome</keyword>
<dbReference type="Gene3D" id="3.40.50.360">
    <property type="match status" value="1"/>
</dbReference>
<organism evidence="4 5">
    <name type="scientific">Dongia mobilis</name>
    <dbReference type="NCBI Taxonomy" id="578943"/>
    <lineage>
        <taxon>Bacteria</taxon>
        <taxon>Pseudomonadati</taxon>
        <taxon>Pseudomonadota</taxon>
        <taxon>Alphaproteobacteria</taxon>
        <taxon>Rhodospirillales</taxon>
        <taxon>Dongiaceae</taxon>
        <taxon>Dongia</taxon>
    </lineage>
</organism>
<reference evidence="4 5" key="1">
    <citation type="submission" date="2019-03" db="EMBL/GenBank/DDBJ databases">
        <title>Genomic Encyclopedia of Type Strains, Phase III (KMG-III): the genomes of soil and plant-associated and newly described type strains.</title>
        <authorList>
            <person name="Whitman W."/>
        </authorList>
    </citation>
    <scope>NUCLEOTIDE SEQUENCE [LARGE SCALE GENOMIC DNA]</scope>
    <source>
        <strain evidence="4 5">CGMCC 1.7660</strain>
    </source>
</reference>
<evidence type="ECO:0000259" key="3">
    <source>
        <dbReference type="Pfam" id="PF02525"/>
    </source>
</evidence>
<evidence type="ECO:0000313" key="5">
    <source>
        <dbReference type="Proteomes" id="UP000295783"/>
    </source>
</evidence>
<dbReference type="GO" id="GO:0005829">
    <property type="term" value="C:cytosol"/>
    <property type="evidence" value="ECO:0007669"/>
    <property type="project" value="TreeGrafter"/>
</dbReference>
<dbReference type="NCBIfam" id="NF007280">
    <property type="entry name" value="PRK09739.1"/>
    <property type="match status" value="1"/>
</dbReference>
<gene>
    <name evidence="4" type="ORF">A8950_1500</name>
</gene>
<comment type="similarity">
    <text evidence="1">Belongs to the NAD(P)H dehydrogenase (quinone) family.</text>
</comment>
<dbReference type="PANTHER" id="PTHR10204:SF34">
    <property type="entry name" value="NAD(P)H DEHYDROGENASE [QUINONE] 1 ISOFORM 1"/>
    <property type="match status" value="1"/>
</dbReference>
<dbReference type="SUPFAM" id="SSF52218">
    <property type="entry name" value="Flavoproteins"/>
    <property type="match status" value="1"/>
</dbReference>
<dbReference type="InterPro" id="IPR051545">
    <property type="entry name" value="NAD(P)H_dehydrogenase_qn"/>
</dbReference>
<feature type="domain" description="Flavodoxin-like fold" evidence="3">
    <location>
        <begin position="1"/>
        <end position="182"/>
    </location>
</feature>
<comment type="caution">
    <text evidence="4">The sequence shown here is derived from an EMBL/GenBank/DDBJ whole genome shotgun (WGS) entry which is preliminary data.</text>
</comment>
<dbReference type="InterPro" id="IPR029039">
    <property type="entry name" value="Flavoprotein-like_sf"/>
</dbReference>
<evidence type="ECO:0000256" key="1">
    <source>
        <dbReference type="ARBA" id="ARBA00006252"/>
    </source>
</evidence>
<dbReference type="Pfam" id="PF02525">
    <property type="entry name" value="Flavodoxin_2"/>
    <property type="match status" value="1"/>
</dbReference>
<dbReference type="EMBL" id="SNYW01000007">
    <property type="protein sequence ID" value="TDQ83214.1"/>
    <property type="molecule type" value="Genomic_DNA"/>
</dbReference>